<dbReference type="RefSeq" id="WP_244711056.1">
    <property type="nucleotide sequence ID" value="NZ_CP095073.1"/>
</dbReference>
<protein>
    <submittedName>
        <fullName evidence="2">DUF3794 domain-containing protein</fullName>
    </submittedName>
</protein>
<dbReference type="NCBIfam" id="NF045794">
    <property type="entry name" value="CsxC_fam"/>
    <property type="match status" value="1"/>
</dbReference>
<sequence>MKKDQHCVNTNLSASVEQCVNTPVDDVITTPANPALITRLPVTLAELTVNSSLSANIQFPEPVLEIKDVKKRVKIVQCRLLLPGTADSDDPFAAGDYQLFLRGFVRKNIQYATPDPGASDACVSSSLRSLTVDVPFECVTTVLSGSFLQPPQLPVYNSRNEFDFFRAQELGPGYPEKEQLLSSDLSQFHQNSTQYYNQFPYCEIISSNITEYDEAVDRVPLPGNAPFEEGYFYNIVEKMFLTFTIKVLQNQQVVIEALDAPANGLKK</sequence>
<feature type="domain" description="DUF7852" evidence="1">
    <location>
        <begin position="32"/>
        <end position="124"/>
    </location>
</feature>
<dbReference type="InterPro" id="IPR054845">
    <property type="entry name" value="Exosporium_prot_C"/>
</dbReference>
<dbReference type="InterPro" id="IPR057174">
    <property type="entry name" value="DUF7852"/>
</dbReference>
<dbReference type="Pfam" id="PF25250">
    <property type="entry name" value="DUF7852"/>
    <property type="match status" value="1"/>
</dbReference>
<evidence type="ECO:0000313" key="2">
    <source>
        <dbReference type="EMBL" id="UOQ44806.1"/>
    </source>
</evidence>
<reference evidence="2 3" key="1">
    <citation type="submission" date="2022-04" db="EMBL/GenBank/DDBJ databases">
        <title>Halobacillus sp. isolated from saltern.</title>
        <authorList>
            <person name="Won M."/>
            <person name="Lee C.-M."/>
            <person name="Woen H.-Y."/>
            <person name="Kwon S.-W."/>
        </authorList>
    </citation>
    <scope>NUCLEOTIDE SEQUENCE [LARGE SCALE GENOMIC DNA]</scope>
    <source>
        <strain evidence="2 3">SSBR10-3</strain>
    </source>
</reference>
<proteinExistence type="predicted"/>
<gene>
    <name evidence="2" type="ORF">MUN89_02300</name>
</gene>
<name>A0ABY4EL51_9BACI</name>
<evidence type="ECO:0000259" key="1">
    <source>
        <dbReference type="Pfam" id="PF25250"/>
    </source>
</evidence>
<dbReference type="Proteomes" id="UP000831787">
    <property type="component" value="Chromosome"/>
</dbReference>
<dbReference type="EMBL" id="CP095073">
    <property type="protein sequence ID" value="UOQ44806.1"/>
    <property type="molecule type" value="Genomic_DNA"/>
</dbReference>
<keyword evidence="3" id="KW-1185">Reference proteome</keyword>
<evidence type="ECO:0000313" key="3">
    <source>
        <dbReference type="Proteomes" id="UP000831787"/>
    </source>
</evidence>
<organism evidence="2 3">
    <name type="scientific">Halobacillus salinarum</name>
    <dbReference type="NCBI Taxonomy" id="2932257"/>
    <lineage>
        <taxon>Bacteria</taxon>
        <taxon>Bacillati</taxon>
        <taxon>Bacillota</taxon>
        <taxon>Bacilli</taxon>
        <taxon>Bacillales</taxon>
        <taxon>Bacillaceae</taxon>
        <taxon>Halobacillus</taxon>
    </lineage>
</organism>
<accession>A0ABY4EL51</accession>